<proteinExistence type="predicted"/>
<feature type="region of interest" description="Disordered" evidence="1">
    <location>
        <begin position="300"/>
        <end position="324"/>
    </location>
</feature>
<keyword evidence="3" id="KW-1185">Reference proteome</keyword>
<accession>A0A1L7X1Q7</accession>
<protein>
    <submittedName>
        <fullName evidence="2">Uncharacterized protein</fullName>
    </submittedName>
</protein>
<dbReference type="AlphaFoldDB" id="A0A1L7X1Q7"/>
<dbReference type="EMBL" id="FJOG01000013">
    <property type="protein sequence ID" value="CZR58947.1"/>
    <property type="molecule type" value="Genomic_DNA"/>
</dbReference>
<evidence type="ECO:0000313" key="2">
    <source>
        <dbReference type="EMBL" id="CZR58947.1"/>
    </source>
</evidence>
<feature type="compositionally biased region" description="Basic and acidic residues" evidence="1">
    <location>
        <begin position="33"/>
        <end position="48"/>
    </location>
</feature>
<name>A0A1L7X1Q7_9HELO</name>
<sequence length="746" mass="80353">MEILRECTVSTEAQYITEWPKVLQLSLMAVTQTKDDGPEPRPKPRIEGRNCNSQETDPSKTSKPAHLDLEGSLKTVSFNDTDQPQAVKSTKTQLSEGPWSRMRRLTLKRTLWRNPNLSIGTKCSRMGDNECCEAIGPAQAMFAQISQPIGDLLDTLIEEIEEGEPVAGNILMYGIYMIGRDLSTARPTLIFTCQRPKPRRRAIKFVKESGILKALPKIALAESSKVPMALGKGYPQQLSGPSILFSGSSSTIWIPKRDTTTTSSSGTTPSAYNGLSTGAKAGIGVGVALGAIVTVPEAADPELPKPSSWKNPLLDTDTTQTSNNPRFLTSLEEFELADPEPVEIDGRQILPELHGMSMVAPVSPIWVRASSPNNSLCSDVSHVATAPFPARPPSPSHSLHSSVSNKNSDESFQTPFTDQNGDLEFAFDSGEEDEIDDVGAPDEAITSQASGNSKTGDNDIPCFKEVSIPYEVEEWAGTIRSSTNPVTFAAPCVLSSKMGRDWALIELSETSVREALDAVSKDKSFSGLILLGRIASSMPTKDMAVMAIKGRSGVSGGTLSPIEGDSGSWVIDKFTGDLYGHIIAGVPESGVAYILPANKTFRDIEEVLGPIDLVSKTLQSTEAKAIGSGDDNWDERGNTWPAPGSYHNSVGGVKDVGTDETVISVAAALEIARDSPEGAQDPTVVNTLETAIADIWRRIEAKSTSYVMARDAFAVFNYFQSRFEGQQLATDAAERYRDSLHLSSGN</sequence>
<feature type="compositionally biased region" description="Low complexity" evidence="1">
    <location>
        <begin position="396"/>
        <end position="406"/>
    </location>
</feature>
<dbReference type="STRING" id="576137.A0A1L7X1Q7"/>
<dbReference type="OrthoDB" id="5302289at2759"/>
<evidence type="ECO:0000256" key="1">
    <source>
        <dbReference type="SAM" id="MobiDB-lite"/>
    </source>
</evidence>
<feature type="compositionally biased region" description="Basic and acidic residues" evidence="1">
    <location>
        <begin position="57"/>
        <end position="66"/>
    </location>
</feature>
<feature type="region of interest" description="Disordered" evidence="1">
    <location>
        <begin position="31"/>
        <end position="66"/>
    </location>
</feature>
<feature type="region of interest" description="Disordered" evidence="1">
    <location>
        <begin position="387"/>
        <end position="424"/>
    </location>
</feature>
<dbReference type="Proteomes" id="UP000184330">
    <property type="component" value="Unassembled WGS sequence"/>
</dbReference>
<reference evidence="2 3" key="1">
    <citation type="submission" date="2016-03" db="EMBL/GenBank/DDBJ databases">
        <authorList>
            <person name="Ploux O."/>
        </authorList>
    </citation>
    <scope>NUCLEOTIDE SEQUENCE [LARGE SCALE GENOMIC DNA]</scope>
    <source>
        <strain evidence="2 3">UAMH 11012</strain>
    </source>
</reference>
<evidence type="ECO:0000313" key="3">
    <source>
        <dbReference type="Proteomes" id="UP000184330"/>
    </source>
</evidence>
<gene>
    <name evidence="2" type="ORF">PAC_08839</name>
</gene>
<organism evidence="2 3">
    <name type="scientific">Phialocephala subalpina</name>
    <dbReference type="NCBI Taxonomy" id="576137"/>
    <lineage>
        <taxon>Eukaryota</taxon>
        <taxon>Fungi</taxon>
        <taxon>Dikarya</taxon>
        <taxon>Ascomycota</taxon>
        <taxon>Pezizomycotina</taxon>
        <taxon>Leotiomycetes</taxon>
        <taxon>Helotiales</taxon>
        <taxon>Mollisiaceae</taxon>
        <taxon>Phialocephala</taxon>
        <taxon>Phialocephala fortinii species complex</taxon>
    </lineage>
</organism>
<feature type="compositionally biased region" description="Polar residues" evidence="1">
    <location>
        <begin position="410"/>
        <end position="420"/>
    </location>
</feature>